<evidence type="ECO:0000259" key="2">
    <source>
        <dbReference type="Pfam" id="PF17289"/>
    </source>
</evidence>
<protein>
    <recommendedName>
        <fullName evidence="2">Terminase large subunit gp17-like C-terminal domain-containing protein</fullName>
    </recommendedName>
</protein>
<dbReference type="InterPro" id="IPR035421">
    <property type="entry name" value="Terminase_6C"/>
</dbReference>
<keyword evidence="1" id="KW-1188">Viral release from host cell</keyword>
<name>A0A1B1MXU5_9BACL</name>
<accession>A0A1B1MXU5</accession>
<proteinExistence type="predicted"/>
<dbReference type="Gene3D" id="3.40.50.300">
    <property type="entry name" value="P-loop containing nucleotide triphosphate hydrolases"/>
    <property type="match status" value="1"/>
</dbReference>
<gene>
    <name evidence="3" type="ORF">AWM70_04830</name>
</gene>
<dbReference type="EMBL" id="CP014167">
    <property type="protein sequence ID" value="ANS73977.1"/>
    <property type="molecule type" value="Genomic_DNA"/>
</dbReference>
<organism evidence="3 4">
    <name type="scientific">Paenibacillus yonginensis</name>
    <dbReference type="NCBI Taxonomy" id="1462996"/>
    <lineage>
        <taxon>Bacteria</taxon>
        <taxon>Bacillati</taxon>
        <taxon>Bacillota</taxon>
        <taxon>Bacilli</taxon>
        <taxon>Bacillales</taxon>
        <taxon>Paenibacillaceae</taxon>
        <taxon>Paenibacillus</taxon>
    </lineage>
</organism>
<dbReference type="Gene3D" id="3.30.420.240">
    <property type="match status" value="1"/>
</dbReference>
<evidence type="ECO:0000313" key="3">
    <source>
        <dbReference type="EMBL" id="ANS73977.1"/>
    </source>
</evidence>
<evidence type="ECO:0000256" key="1">
    <source>
        <dbReference type="ARBA" id="ARBA00022612"/>
    </source>
</evidence>
<keyword evidence="4" id="KW-1185">Reference proteome</keyword>
<dbReference type="RefSeq" id="WP_068694583.1">
    <property type="nucleotide sequence ID" value="NZ_CP014167.1"/>
</dbReference>
<dbReference type="Pfam" id="PF17289">
    <property type="entry name" value="Terminase_6C"/>
    <property type="match status" value="1"/>
</dbReference>
<feature type="domain" description="Terminase large subunit gp17-like C-terminal" evidence="2">
    <location>
        <begin position="357"/>
        <end position="515"/>
    </location>
</feature>
<dbReference type="KEGG" id="pyg:AWM70_04830"/>
<dbReference type="STRING" id="1462996.AWM70_04830"/>
<evidence type="ECO:0000313" key="4">
    <source>
        <dbReference type="Proteomes" id="UP000092573"/>
    </source>
</evidence>
<reference evidence="3 4" key="1">
    <citation type="submission" date="2016-01" db="EMBL/GenBank/DDBJ databases">
        <title>Complete Genome Sequence of Paenibacillus yonginensis DCY84, a novel Plant Growth-Promoting Bacteria with Elicitation of Induced Systemic Resistance.</title>
        <authorList>
            <person name="Kim Y.J."/>
            <person name="Yang D.C."/>
            <person name="Sukweenadhi J."/>
        </authorList>
    </citation>
    <scope>NUCLEOTIDE SEQUENCE [LARGE SCALE GENOMIC DNA]</scope>
    <source>
        <strain evidence="3 4">DCY84</strain>
    </source>
</reference>
<dbReference type="InterPro" id="IPR027417">
    <property type="entry name" value="P-loop_NTPase"/>
</dbReference>
<dbReference type="Proteomes" id="UP000092573">
    <property type="component" value="Chromosome"/>
</dbReference>
<dbReference type="Pfam" id="PF03237">
    <property type="entry name" value="Terminase_6N"/>
    <property type="match status" value="1"/>
</dbReference>
<dbReference type="AlphaFoldDB" id="A0A1B1MXU5"/>
<sequence length="528" mass="60968">MALTKRQKIDKIMSSFPLFCKNFVKIVNNDGELVPFILNDQQQYFIDNAGKYNLILKPRQLGFTTASLAYCLWMAITNPNTNYLIVSYKGDSAKDLFAKLKRMNQHLPRDKYNNIFPSTVRDNRDELVLSNGSTIRSTTTGHKDLGRGMNLMIVLLSEAAFYGDLDEVLLSLEPALQKTEKSKIVLESTANGFNQFQQLYDRATKGLSKYKAFFFPFYASAYEKQFAFDIKEAVNWYKSTNRGQRLSTRDLSPEQKQLHDAGCSLNMLMWREYILQDKDKNQFYQEYPATDIQAFINTGRSIFDQTRIADAINYILPPITKEEILKHENFPDILRQYIEKGLEIYHLPRPKQRMFAGVDVASGSGNDYSTISVFGADGQQYASFFRNDIPVYKFTEIVREIGLFFNYAFLVIERNGFGTSILERLREVESPYLNLFKHRHFDKGKTRLQLGWNSNSVTKNKAVTDAKEMFECQLVQINCRETLKQMQTFVDKDGKAENKSRTQHDDLVISFMLAIQGIKANKYYVEVG</sequence>